<gene>
    <name evidence="2" type="ORF">BE15_09140</name>
</gene>
<evidence type="ECO:0000313" key="2">
    <source>
        <dbReference type="EMBL" id="KYF60682.1"/>
    </source>
</evidence>
<feature type="compositionally biased region" description="Low complexity" evidence="1">
    <location>
        <begin position="99"/>
        <end position="119"/>
    </location>
</feature>
<comment type="caution">
    <text evidence="2">The sequence shown here is derived from an EMBL/GenBank/DDBJ whole genome shotgun (WGS) entry which is preliminary data.</text>
</comment>
<proteinExistence type="predicted"/>
<organism evidence="2 3">
    <name type="scientific">Sorangium cellulosum</name>
    <name type="common">Polyangium cellulosum</name>
    <dbReference type="NCBI Taxonomy" id="56"/>
    <lineage>
        <taxon>Bacteria</taxon>
        <taxon>Pseudomonadati</taxon>
        <taxon>Myxococcota</taxon>
        <taxon>Polyangia</taxon>
        <taxon>Polyangiales</taxon>
        <taxon>Polyangiaceae</taxon>
        <taxon>Sorangium</taxon>
    </lineage>
</organism>
<dbReference type="EMBL" id="JEMA01001261">
    <property type="protein sequence ID" value="KYF60682.1"/>
    <property type="molecule type" value="Genomic_DNA"/>
</dbReference>
<evidence type="ECO:0000256" key="1">
    <source>
        <dbReference type="SAM" id="MobiDB-lite"/>
    </source>
</evidence>
<name>A0A150PYB8_SORCE</name>
<protein>
    <submittedName>
        <fullName evidence="2">Uncharacterized protein</fullName>
    </submittedName>
</protein>
<dbReference type="AlphaFoldDB" id="A0A150PYB8"/>
<dbReference type="Proteomes" id="UP000075260">
    <property type="component" value="Unassembled WGS sequence"/>
</dbReference>
<reference evidence="2 3" key="1">
    <citation type="submission" date="2014-02" db="EMBL/GenBank/DDBJ databases">
        <title>The small core and large imbalanced accessory genome model reveals a collaborative survival strategy of Sorangium cellulosum strains in nature.</title>
        <authorList>
            <person name="Han K."/>
            <person name="Peng R."/>
            <person name="Blom J."/>
            <person name="Li Y.-Z."/>
        </authorList>
    </citation>
    <scope>NUCLEOTIDE SEQUENCE [LARGE SCALE GENOMIC DNA]</scope>
    <source>
        <strain evidence="2 3">So0008-312</strain>
    </source>
</reference>
<feature type="region of interest" description="Disordered" evidence="1">
    <location>
        <begin position="98"/>
        <end position="127"/>
    </location>
</feature>
<evidence type="ECO:0000313" key="3">
    <source>
        <dbReference type="Proteomes" id="UP000075260"/>
    </source>
</evidence>
<accession>A0A150PYB8</accession>
<sequence length="127" mass="13666">MTMVPPSRTPARKRRKLGYRGSGTFAMCSPGPLPGGPLFRQLCTLADRFAASDDPDAAQIGSVLSLLAFYATKPNDRDFRLPLGSFLMDLALDEEARARAQAPRSAPVPAQAPRSAPVPYGRPLIAR</sequence>